<proteinExistence type="predicted"/>
<gene>
    <name evidence="7" type="ORF">FHP25_23735</name>
</gene>
<dbReference type="Pfam" id="PF02653">
    <property type="entry name" value="BPD_transp_2"/>
    <property type="match status" value="1"/>
</dbReference>
<keyword evidence="2" id="KW-1003">Cell membrane</keyword>
<dbReference type="OrthoDB" id="9034298at2"/>
<evidence type="ECO:0000256" key="5">
    <source>
        <dbReference type="ARBA" id="ARBA00023136"/>
    </source>
</evidence>
<dbReference type="PANTHER" id="PTHR30482">
    <property type="entry name" value="HIGH-AFFINITY BRANCHED-CHAIN AMINO ACID TRANSPORT SYSTEM PERMEASE"/>
    <property type="match status" value="1"/>
</dbReference>
<dbReference type="PANTHER" id="PTHR30482:SF10">
    <property type="entry name" value="HIGH-AFFINITY BRANCHED-CHAIN AMINO ACID TRANSPORT PROTEIN BRAE"/>
    <property type="match status" value="1"/>
</dbReference>
<evidence type="ECO:0000256" key="1">
    <source>
        <dbReference type="ARBA" id="ARBA00004651"/>
    </source>
</evidence>
<evidence type="ECO:0000256" key="4">
    <source>
        <dbReference type="ARBA" id="ARBA00022989"/>
    </source>
</evidence>
<feature type="transmembrane region" description="Helical" evidence="6">
    <location>
        <begin position="64"/>
        <end position="83"/>
    </location>
</feature>
<dbReference type="AlphaFoldDB" id="A0A5C8PG84"/>
<reference evidence="7 8" key="1">
    <citation type="submission" date="2019-06" db="EMBL/GenBank/DDBJ databases">
        <title>New taxonomy in bacterial strain CC-CFT640, isolated from vineyard.</title>
        <authorList>
            <person name="Lin S.-Y."/>
            <person name="Tsai C.-F."/>
            <person name="Young C.-C."/>
        </authorList>
    </citation>
    <scope>NUCLEOTIDE SEQUENCE [LARGE SCALE GENOMIC DNA]</scope>
    <source>
        <strain evidence="7 8">CC-CFT640</strain>
    </source>
</reference>
<keyword evidence="8" id="KW-1185">Reference proteome</keyword>
<dbReference type="CDD" id="cd06581">
    <property type="entry name" value="TM_PBP1_LivM_like"/>
    <property type="match status" value="1"/>
</dbReference>
<keyword evidence="5 6" id="KW-0472">Membrane</keyword>
<dbReference type="InterPro" id="IPR001851">
    <property type="entry name" value="ABC_transp_permease"/>
</dbReference>
<evidence type="ECO:0000313" key="7">
    <source>
        <dbReference type="EMBL" id="TXL72786.1"/>
    </source>
</evidence>
<evidence type="ECO:0000313" key="8">
    <source>
        <dbReference type="Proteomes" id="UP000321638"/>
    </source>
</evidence>
<feature type="transmembrane region" description="Helical" evidence="6">
    <location>
        <begin position="131"/>
        <end position="151"/>
    </location>
</feature>
<dbReference type="EMBL" id="VDUZ01000030">
    <property type="protein sequence ID" value="TXL72786.1"/>
    <property type="molecule type" value="Genomic_DNA"/>
</dbReference>
<keyword evidence="3 6" id="KW-0812">Transmembrane</keyword>
<dbReference type="InterPro" id="IPR043428">
    <property type="entry name" value="LivM-like"/>
</dbReference>
<comment type="caution">
    <text evidence="7">The sequence shown here is derived from an EMBL/GenBank/DDBJ whole genome shotgun (WGS) entry which is preliminary data.</text>
</comment>
<name>A0A5C8PG84_9HYPH</name>
<feature type="transmembrane region" description="Helical" evidence="6">
    <location>
        <begin position="254"/>
        <end position="284"/>
    </location>
</feature>
<accession>A0A5C8PG84</accession>
<sequence length="340" mass="35194">MTAMRSPFRDALTTALLLTAAVAIVAAIGTQLSGGTQRIIIDAMIKMIIVLGMYIFVGNSGLLSFGHIGFLGLGAYTAAWLTIPPSIKASLMPGLPDFLATAALHPLPAALAGGAAASLAALLVGIPLTRLAGVAASIGTFAMLVVFYAIFSNWTSVTGGQGSLYGLPVFTSLPVAAGFTVATILGAAMYQASASGFRLRGSREDAVAAQASGIDIRRERLIAFVISAFFVGVAGALYAHFLQVVVAREFYLKLTFITVAMLVIGGMRSLSGAVAGTAFVAFLSEVLRQAERGIDLGVVSIGGRLGLQEVGLAIAMLIVLIFRPRGITGGRELTLGWRSR</sequence>
<keyword evidence="4 6" id="KW-1133">Transmembrane helix</keyword>
<protein>
    <submittedName>
        <fullName evidence="7">Branched-chain amino acid ABC transporter permease</fullName>
    </submittedName>
</protein>
<feature type="transmembrane region" description="Helical" evidence="6">
    <location>
        <begin position="103"/>
        <end position="124"/>
    </location>
</feature>
<evidence type="ECO:0000256" key="3">
    <source>
        <dbReference type="ARBA" id="ARBA00022692"/>
    </source>
</evidence>
<organism evidence="7 8">
    <name type="scientific">Vineibacter terrae</name>
    <dbReference type="NCBI Taxonomy" id="2586908"/>
    <lineage>
        <taxon>Bacteria</taxon>
        <taxon>Pseudomonadati</taxon>
        <taxon>Pseudomonadota</taxon>
        <taxon>Alphaproteobacteria</taxon>
        <taxon>Hyphomicrobiales</taxon>
        <taxon>Vineibacter</taxon>
    </lineage>
</organism>
<dbReference type="GO" id="GO:0015658">
    <property type="term" value="F:branched-chain amino acid transmembrane transporter activity"/>
    <property type="evidence" value="ECO:0007669"/>
    <property type="project" value="InterPro"/>
</dbReference>
<feature type="transmembrane region" description="Helical" evidence="6">
    <location>
        <begin position="171"/>
        <end position="190"/>
    </location>
</feature>
<dbReference type="Proteomes" id="UP000321638">
    <property type="component" value="Unassembled WGS sequence"/>
</dbReference>
<feature type="transmembrane region" description="Helical" evidence="6">
    <location>
        <begin position="37"/>
        <end position="57"/>
    </location>
</feature>
<feature type="transmembrane region" description="Helical" evidence="6">
    <location>
        <begin position="221"/>
        <end position="242"/>
    </location>
</feature>
<dbReference type="GO" id="GO:0005886">
    <property type="term" value="C:plasma membrane"/>
    <property type="evidence" value="ECO:0007669"/>
    <property type="project" value="UniProtKB-SubCell"/>
</dbReference>
<comment type="subcellular location">
    <subcellularLocation>
        <location evidence="1">Cell membrane</location>
        <topology evidence="1">Multi-pass membrane protein</topology>
    </subcellularLocation>
</comment>
<evidence type="ECO:0000256" key="6">
    <source>
        <dbReference type="SAM" id="Phobius"/>
    </source>
</evidence>
<evidence type="ECO:0000256" key="2">
    <source>
        <dbReference type="ARBA" id="ARBA00022475"/>
    </source>
</evidence>